<comment type="catalytic activity">
    <reaction evidence="4">
        <text>biotin + L-lysyl-[protein] + ATP = N(6)-biotinyl-L-lysyl-[protein] + AMP + diphosphate + H(+)</text>
        <dbReference type="Rhea" id="RHEA:11756"/>
        <dbReference type="Rhea" id="RHEA-COMP:9752"/>
        <dbReference type="Rhea" id="RHEA-COMP:10505"/>
        <dbReference type="ChEBI" id="CHEBI:15378"/>
        <dbReference type="ChEBI" id="CHEBI:29969"/>
        <dbReference type="ChEBI" id="CHEBI:30616"/>
        <dbReference type="ChEBI" id="CHEBI:33019"/>
        <dbReference type="ChEBI" id="CHEBI:57586"/>
        <dbReference type="ChEBI" id="CHEBI:83144"/>
        <dbReference type="ChEBI" id="CHEBI:456215"/>
        <dbReference type="EC" id="6.3.4.15"/>
    </reaction>
</comment>
<dbReference type="GO" id="GO:0004077">
    <property type="term" value="F:biotin--[biotin carboxyl-carrier protein] ligase activity"/>
    <property type="evidence" value="ECO:0007669"/>
    <property type="project" value="UniProtKB-EC"/>
</dbReference>
<feature type="domain" description="BPL/LPL catalytic" evidence="5">
    <location>
        <begin position="13"/>
        <end position="193"/>
    </location>
</feature>
<comment type="caution">
    <text evidence="6">The sequence shown here is derived from an EMBL/GenBank/DDBJ whole genome shotgun (WGS) entry which is preliminary data.</text>
</comment>
<sequence length="259" mass="27548">MNSAASFSTPPEEEGPCGDWTYHEWAEAFSTNDLARSLPPGHIAVCRVQTGGRGRFNRKWIGEEGGLWASFTVPLSAPADTAAGVHWGHLPLVAGLALFNMLRGMGLDSVRLRWPNDLLAGKSKLAGILVERPAENMAVIGIGINVFNDVASIAGEIKDPPARLADLVRDCPSLHAVMASLGSHLNQVLSVFSHGGVSALQEGLSRAWAGERPVSILTDDETVRGIFTGIDDQGNPVLSLPAGAVRTIPAHLINRLLEE</sequence>
<dbReference type="EC" id="6.3.4.15" evidence="3"/>
<dbReference type="NCBIfam" id="TIGR00121">
    <property type="entry name" value="birA_ligase"/>
    <property type="match status" value="1"/>
</dbReference>
<dbReference type="RefSeq" id="WP_022197381.1">
    <property type="nucleotide sequence ID" value="NZ_BAABSF010000011.1"/>
</dbReference>
<reference evidence="6 7" key="1">
    <citation type="journal article" date="2017" name="BMC Genomics">
        <title>Genome sequencing of 39 Akkermansia muciniphila isolates reveals its population structure, genomic and functional diverisity, and global distribution in mammalian gut microbiotas.</title>
        <authorList>
            <person name="Guo X."/>
            <person name="Li S."/>
            <person name="Zhang J."/>
            <person name="Wu F."/>
            <person name="Li X."/>
            <person name="Wu D."/>
            <person name="Zhang M."/>
            <person name="Ou Z."/>
            <person name="Jie Z."/>
            <person name="Yan Q."/>
            <person name="Li P."/>
            <person name="Yi J."/>
            <person name="Peng Y."/>
        </authorList>
    </citation>
    <scope>NUCLEOTIDE SEQUENCE [LARGE SCALE GENOMIC DNA]</scope>
    <source>
        <strain evidence="6 7">GP43</strain>
    </source>
</reference>
<dbReference type="EMBL" id="PJKN01000002">
    <property type="protein sequence ID" value="PNC56670.1"/>
    <property type="molecule type" value="Genomic_DNA"/>
</dbReference>
<dbReference type="InterPro" id="IPR004408">
    <property type="entry name" value="Biotin_CoA_COase_ligase"/>
</dbReference>
<evidence type="ECO:0000256" key="4">
    <source>
        <dbReference type="ARBA" id="ARBA00047846"/>
    </source>
</evidence>
<dbReference type="InterPro" id="IPR045864">
    <property type="entry name" value="aa-tRNA-synth_II/BPL/LPL"/>
</dbReference>
<dbReference type="Pfam" id="PF02237">
    <property type="entry name" value="BPL_C"/>
    <property type="match status" value="1"/>
</dbReference>
<evidence type="ECO:0000259" key="5">
    <source>
        <dbReference type="PROSITE" id="PS51733"/>
    </source>
</evidence>
<dbReference type="PANTHER" id="PTHR12835">
    <property type="entry name" value="BIOTIN PROTEIN LIGASE"/>
    <property type="match status" value="1"/>
</dbReference>
<dbReference type="InterPro" id="IPR004143">
    <property type="entry name" value="BPL_LPL_catalytic"/>
</dbReference>
<keyword evidence="2" id="KW-0092">Biotin</keyword>
<evidence type="ECO:0000256" key="2">
    <source>
        <dbReference type="ARBA" id="ARBA00023267"/>
    </source>
</evidence>
<organism evidence="6 7">
    <name type="scientific">Akkermansia muciniphila</name>
    <dbReference type="NCBI Taxonomy" id="239935"/>
    <lineage>
        <taxon>Bacteria</taxon>
        <taxon>Pseudomonadati</taxon>
        <taxon>Verrucomicrobiota</taxon>
        <taxon>Verrucomicrobiia</taxon>
        <taxon>Verrucomicrobiales</taxon>
        <taxon>Akkermansiaceae</taxon>
        <taxon>Akkermansia</taxon>
    </lineage>
</organism>
<dbReference type="Gene3D" id="3.30.930.10">
    <property type="entry name" value="Bira Bifunctional Protein, Domain 2"/>
    <property type="match status" value="1"/>
</dbReference>
<gene>
    <name evidence="6" type="ORF">CXU09_03540</name>
</gene>
<dbReference type="Pfam" id="PF03099">
    <property type="entry name" value="BPL_LplA_LipB"/>
    <property type="match status" value="1"/>
</dbReference>
<dbReference type="PROSITE" id="PS51733">
    <property type="entry name" value="BPL_LPL_CATALYTIC"/>
    <property type="match status" value="1"/>
</dbReference>
<dbReference type="GO" id="GO:0005737">
    <property type="term" value="C:cytoplasm"/>
    <property type="evidence" value="ECO:0007669"/>
    <property type="project" value="TreeGrafter"/>
</dbReference>
<dbReference type="InterPro" id="IPR003142">
    <property type="entry name" value="BPL_C"/>
</dbReference>
<evidence type="ECO:0000256" key="3">
    <source>
        <dbReference type="ARBA" id="ARBA00024227"/>
    </source>
</evidence>
<dbReference type="PANTHER" id="PTHR12835:SF5">
    <property type="entry name" value="BIOTIN--PROTEIN LIGASE"/>
    <property type="match status" value="1"/>
</dbReference>
<protein>
    <recommendedName>
        <fullName evidence="3">biotin--[biotin carboxyl-carrier protein] ligase</fullName>
        <ecNumber evidence="3">6.3.4.15</ecNumber>
    </recommendedName>
</protein>
<name>A0AAJ2JQU7_9BACT</name>
<proteinExistence type="predicted"/>
<dbReference type="AlphaFoldDB" id="A0AAJ2JQU7"/>
<keyword evidence="1 6" id="KW-0436">Ligase</keyword>
<evidence type="ECO:0000313" key="6">
    <source>
        <dbReference type="EMBL" id="PNC56670.1"/>
    </source>
</evidence>
<evidence type="ECO:0000313" key="7">
    <source>
        <dbReference type="Proteomes" id="UP000235914"/>
    </source>
</evidence>
<evidence type="ECO:0000256" key="1">
    <source>
        <dbReference type="ARBA" id="ARBA00022598"/>
    </source>
</evidence>
<accession>A0AAJ2JQU7</accession>
<dbReference type="SUPFAM" id="SSF55681">
    <property type="entry name" value="Class II aaRS and biotin synthetases"/>
    <property type="match status" value="1"/>
</dbReference>
<dbReference type="Proteomes" id="UP000235914">
    <property type="component" value="Unassembled WGS sequence"/>
</dbReference>